<sequence length="209" mass="22603">MSYDLFALPQHSAADADAALTEMRRADASAPATAPARNVTALIDLVDSNRSRLGVVHESPEPHGIGAYFTASWSDVEASRAALIPAAATLGFDVYDPQEHLLIHTADAKCVEVTHGSLGVFPLLSRTLSTALVTRLAEPDPFLIVSRDTDVYVQTLIRDGHCTIEYRDGSADRHFAAVAPPDEVSGLLWAWTQSGPSALRHLEWSKVEF</sequence>
<accession>A0A846X3A2</accession>
<dbReference type="AlphaFoldDB" id="A0A846X3A2"/>
<evidence type="ECO:0000313" key="2">
    <source>
        <dbReference type="Proteomes" id="UP000582646"/>
    </source>
</evidence>
<dbReference type="EMBL" id="JAAXOQ010000019">
    <property type="protein sequence ID" value="NKY19571.1"/>
    <property type="molecule type" value="Genomic_DNA"/>
</dbReference>
<keyword evidence="2" id="KW-1185">Reference proteome</keyword>
<organism evidence="1 2">
    <name type="scientific">Tsukamurella spumae</name>
    <dbReference type="NCBI Taxonomy" id="44753"/>
    <lineage>
        <taxon>Bacteria</taxon>
        <taxon>Bacillati</taxon>
        <taxon>Actinomycetota</taxon>
        <taxon>Actinomycetes</taxon>
        <taxon>Mycobacteriales</taxon>
        <taxon>Tsukamurellaceae</taxon>
        <taxon>Tsukamurella</taxon>
    </lineage>
</organism>
<evidence type="ECO:0000313" key="1">
    <source>
        <dbReference type="EMBL" id="NKY19571.1"/>
    </source>
</evidence>
<protein>
    <submittedName>
        <fullName evidence="1">Uncharacterized protein</fullName>
    </submittedName>
</protein>
<comment type="caution">
    <text evidence="1">The sequence shown here is derived from an EMBL/GenBank/DDBJ whole genome shotgun (WGS) entry which is preliminary data.</text>
</comment>
<dbReference type="Proteomes" id="UP000582646">
    <property type="component" value="Unassembled WGS sequence"/>
</dbReference>
<proteinExistence type="predicted"/>
<dbReference type="RefSeq" id="WP_168546563.1">
    <property type="nucleotide sequence ID" value="NZ_BAAAKS010000050.1"/>
</dbReference>
<gene>
    <name evidence="1" type="ORF">HF999_14485</name>
</gene>
<reference evidence="1 2" key="1">
    <citation type="submission" date="2020-04" db="EMBL/GenBank/DDBJ databases">
        <title>MicrobeNet Type strains.</title>
        <authorList>
            <person name="Nicholson A.C."/>
        </authorList>
    </citation>
    <scope>NUCLEOTIDE SEQUENCE [LARGE SCALE GENOMIC DNA]</scope>
    <source>
        <strain evidence="1 2">DSM 44113</strain>
    </source>
</reference>
<name>A0A846X3A2_9ACTN</name>